<evidence type="ECO:0000256" key="1">
    <source>
        <dbReference type="SAM" id="MobiDB-lite"/>
    </source>
</evidence>
<evidence type="ECO:0000313" key="2">
    <source>
        <dbReference type="EMBL" id="CAE6406090.1"/>
    </source>
</evidence>
<gene>
    <name evidence="2" type="ORF">RDB_LOCUS61657</name>
</gene>
<accession>A0A8H2WY34</accession>
<sequence length="307" mass="34146">MTITAGSGVLNPLLMLNSGGQDFYGMSLLGYQLTIDASFVLCRRTSFRNWNMIVKFTYTESWTDFGGGVCTMSSHVPLDGDREHARKQGLVTTFIPSTGKIFWSNAISEVADGVKKRNQGSHPSLSLCLCQIQTSDEARDHRALPSTHCNSHMAQEGSRAERQPHARHPRNHNHPSVSRQLTCGSSWTSFASVIRIEPYPQSLRSAFPARVYRSPSGQASALAWVVLQTPRGVVPAYRLQLGGQKMDFPHAGVVRETRSERVTEIDGRSRSGDIRRTTGFTHSRSHSRSMFQGRKGITRTYTYTARA</sequence>
<protein>
    <submittedName>
        <fullName evidence="2">Uncharacterized protein</fullName>
    </submittedName>
</protein>
<dbReference type="AlphaFoldDB" id="A0A8H2WY34"/>
<feature type="region of interest" description="Disordered" evidence="1">
    <location>
        <begin position="148"/>
        <end position="180"/>
    </location>
</feature>
<dbReference type="Proteomes" id="UP000663846">
    <property type="component" value="Unassembled WGS sequence"/>
</dbReference>
<evidence type="ECO:0000313" key="3">
    <source>
        <dbReference type="Proteomes" id="UP000663846"/>
    </source>
</evidence>
<feature type="region of interest" description="Disordered" evidence="1">
    <location>
        <begin position="267"/>
        <end position="290"/>
    </location>
</feature>
<proteinExistence type="predicted"/>
<reference evidence="2" key="1">
    <citation type="submission" date="2021-01" db="EMBL/GenBank/DDBJ databases">
        <authorList>
            <person name="Kaushik A."/>
        </authorList>
    </citation>
    <scope>NUCLEOTIDE SEQUENCE</scope>
    <source>
        <strain evidence="2">AG1-1C</strain>
    </source>
</reference>
<dbReference type="EMBL" id="CAJMWS010000308">
    <property type="protein sequence ID" value="CAE6406090.1"/>
    <property type="molecule type" value="Genomic_DNA"/>
</dbReference>
<comment type="caution">
    <text evidence="2">The sequence shown here is derived from an EMBL/GenBank/DDBJ whole genome shotgun (WGS) entry which is preliminary data.</text>
</comment>
<feature type="compositionally biased region" description="Basic and acidic residues" evidence="1">
    <location>
        <begin position="267"/>
        <end position="276"/>
    </location>
</feature>
<name>A0A8H2WY34_9AGAM</name>
<organism evidence="2 3">
    <name type="scientific">Rhizoctonia solani</name>
    <dbReference type="NCBI Taxonomy" id="456999"/>
    <lineage>
        <taxon>Eukaryota</taxon>
        <taxon>Fungi</taxon>
        <taxon>Dikarya</taxon>
        <taxon>Basidiomycota</taxon>
        <taxon>Agaricomycotina</taxon>
        <taxon>Agaricomycetes</taxon>
        <taxon>Cantharellales</taxon>
        <taxon>Ceratobasidiaceae</taxon>
        <taxon>Rhizoctonia</taxon>
    </lineage>
</organism>